<accession>J8PZ58</accession>
<dbReference type="HOGENOM" id="CLU_074896_0_1_1"/>
<evidence type="ECO:0000256" key="2">
    <source>
        <dbReference type="ARBA" id="ARBA00022552"/>
    </source>
</evidence>
<evidence type="ECO:0000256" key="3">
    <source>
        <dbReference type="SAM" id="MobiDB-lite"/>
    </source>
</evidence>
<gene>
    <name evidence="4" type="ORF">SU7_2396</name>
</gene>
<keyword evidence="5" id="KW-1185">Reference proteome</keyword>
<dbReference type="Proteomes" id="UP000006968">
    <property type="component" value="Chromosome XII"/>
</dbReference>
<keyword evidence="2" id="KW-0698">rRNA processing</keyword>
<protein>
    <submittedName>
        <fullName evidence="4">Tsr2p</fullName>
    </submittedName>
</protein>
<name>J8PZ58_SACAR</name>
<dbReference type="OrthoDB" id="263560at2759"/>
<feature type="compositionally biased region" description="Acidic residues" evidence="3">
    <location>
        <begin position="153"/>
        <end position="181"/>
    </location>
</feature>
<evidence type="ECO:0000313" key="4">
    <source>
        <dbReference type="EMBL" id="EJS42633.1"/>
    </source>
</evidence>
<evidence type="ECO:0000313" key="5">
    <source>
        <dbReference type="Proteomes" id="UP000006968"/>
    </source>
</evidence>
<feature type="region of interest" description="Disordered" evidence="3">
    <location>
        <begin position="144"/>
        <end position="209"/>
    </location>
</feature>
<sequence>MSTQYIDDTAFVQAEQDKHNLMFSDEKQQARFELGVSMMVYKWDALDVAVENNWGGPDSAEKRDWITGVIVDLFKNEKVVDVALIEETLLYAMVDEFETNVEDESALPIAMEIINIYNDCFNLNYNKVEKLYLEWEEKQKTKKSKRVIHVEGNDDDDDDDDDDDGDDYDDEDEDEEMDEAIPDLVSTKPEPVVDDDGFELVQPKGRRRH</sequence>
<dbReference type="AlphaFoldDB" id="J8PZ58"/>
<comment type="caution">
    <text evidence="4">The sequence shown here is derived from an EMBL/GenBank/DDBJ whole genome shotgun (WGS) entry which is preliminary data.</text>
</comment>
<comment type="similarity">
    <text evidence="1">Belongs to the TSR2 family.</text>
</comment>
<proteinExistence type="inferred from homology"/>
<dbReference type="EMBL" id="ALIE01000145">
    <property type="protein sequence ID" value="EJS42633.1"/>
    <property type="molecule type" value="Genomic_DNA"/>
</dbReference>
<dbReference type="PANTHER" id="PTHR21250">
    <property type="entry name" value="PRE-RRNA-PROCESSING PROTEIN TSR2 HOMOLOG"/>
    <property type="match status" value="1"/>
</dbReference>
<dbReference type="InterPro" id="IPR019398">
    <property type="entry name" value="Pre-rRNA_process_TSR2"/>
</dbReference>
<organism evidence="4 5">
    <name type="scientific">Saccharomyces arboricola (strain H-6 / AS 2.3317 / CBS 10644)</name>
    <name type="common">Yeast</name>
    <dbReference type="NCBI Taxonomy" id="1160507"/>
    <lineage>
        <taxon>Eukaryota</taxon>
        <taxon>Fungi</taxon>
        <taxon>Dikarya</taxon>
        <taxon>Ascomycota</taxon>
        <taxon>Saccharomycotina</taxon>
        <taxon>Saccharomycetes</taxon>
        <taxon>Saccharomycetales</taxon>
        <taxon>Saccharomycetaceae</taxon>
        <taxon>Saccharomyces</taxon>
    </lineage>
</organism>
<dbReference type="GO" id="GO:0006364">
    <property type="term" value="P:rRNA processing"/>
    <property type="evidence" value="ECO:0007669"/>
    <property type="project" value="UniProtKB-KW"/>
</dbReference>
<evidence type="ECO:0000256" key="1">
    <source>
        <dbReference type="ARBA" id="ARBA00006524"/>
    </source>
</evidence>
<reference evidence="4 5" key="1">
    <citation type="journal article" date="2013" name="BMC Genomics">
        <title>High quality de novo sequencing and assembly of the Saccharomyces arboricolus genome.</title>
        <authorList>
            <person name="Liti G."/>
            <person name="Nguyen Ba A.N."/>
            <person name="Blythe M."/>
            <person name="Mueller C.A."/>
            <person name="Bergstroem A."/>
            <person name="Cubillos F.A."/>
            <person name="Dafhnis-Calas F."/>
            <person name="Khoshraftar S."/>
            <person name="Malla S."/>
            <person name="Mehta N."/>
            <person name="Siow C.C."/>
            <person name="Warringer J."/>
            <person name="Moses A.M."/>
            <person name="Louis E.J."/>
            <person name="Nieduszynski C.A."/>
        </authorList>
    </citation>
    <scope>NUCLEOTIDE SEQUENCE [LARGE SCALE GENOMIC DNA]</scope>
    <source>
        <strain evidence="5">H-6 / AS 2.3317 / CBS 10644</strain>
    </source>
</reference>
<dbReference type="Pfam" id="PF10273">
    <property type="entry name" value="WGG"/>
    <property type="match status" value="1"/>
</dbReference>